<dbReference type="InterPro" id="IPR037217">
    <property type="entry name" value="Trp/Indoleamine_2_3_dOase-like"/>
</dbReference>
<keyword evidence="2 4" id="KW-0479">Metal-binding</keyword>
<organism evidence="5 6">
    <name type="scientific">Pestalotiopsis fici (strain W106-1 / CGMCC3.15140)</name>
    <dbReference type="NCBI Taxonomy" id="1229662"/>
    <lineage>
        <taxon>Eukaryota</taxon>
        <taxon>Fungi</taxon>
        <taxon>Dikarya</taxon>
        <taxon>Ascomycota</taxon>
        <taxon>Pezizomycotina</taxon>
        <taxon>Sordariomycetes</taxon>
        <taxon>Xylariomycetidae</taxon>
        <taxon>Amphisphaeriales</taxon>
        <taxon>Sporocadaceae</taxon>
        <taxon>Pestalotiopsis</taxon>
    </lineage>
</organism>
<dbReference type="HOGENOM" id="CLU_037866_0_0_1"/>
<dbReference type="RefSeq" id="XP_007828458.1">
    <property type="nucleotide sequence ID" value="XM_007830267.1"/>
</dbReference>
<sequence>MGEELVKQEIVSAYLKLVEEDGAGTWPPKTDYVSWPRALRGYKEIYLELSPLLATAEPSLDDDTNQGRRIQYRSLMRKLLSDRISIPKVGAIMEVAETGNFDLFPRDAYNGFYCCVAVLRHAYRWATIPVVKVAQEELVVDLPPELEIPWPYLQRHFGVDADSGNNTANVLMNFTASGERVFKINVGLNETVTRSEDIFFHVFYEVEVKAVPIYDAMVRAIVAFDQGDKMACLEFMRLLGRHQRKLMKSFYENIHDHLVSRSVWLSHVQGFQGWGAGRLIDGEFVKYDGLSGNHVLVFQAIDAFLGLDRYLTEEAMKRYIPINQRNFCDTLKKHSFRSELRDTPVDLSLNQEFINIVNQMRVFRAAHRTRVMPYLEQPAPERLVMTAGKSVLETNGQEQEIKEVLKPLDDMMVGRLRETV</sequence>
<gene>
    <name evidence="5" type="ORF">PFICI_01686</name>
</gene>
<protein>
    <recommendedName>
        <fullName evidence="7">Indoleamine 2,3-dioxygenase</fullName>
    </recommendedName>
</protein>
<evidence type="ECO:0000256" key="2">
    <source>
        <dbReference type="ARBA" id="ARBA00022723"/>
    </source>
</evidence>
<keyword evidence="3 4" id="KW-0408">Iron</keyword>
<dbReference type="OrthoDB" id="4662583at2759"/>
<accession>W3XP72</accession>
<name>W3XP72_PESFW</name>
<keyword evidence="6" id="KW-1185">Reference proteome</keyword>
<dbReference type="InterPro" id="IPR000898">
    <property type="entry name" value="Indolamine_dOase"/>
</dbReference>
<keyword evidence="4" id="KW-0349">Heme</keyword>
<dbReference type="Gene3D" id="1.20.58.480">
    <property type="match status" value="1"/>
</dbReference>
<dbReference type="eggNOG" id="ENOG502SKME">
    <property type="taxonomic scope" value="Eukaryota"/>
</dbReference>
<proteinExistence type="inferred from homology"/>
<evidence type="ECO:0000313" key="6">
    <source>
        <dbReference type="Proteomes" id="UP000030651"/>
    </source>
</evidence>
<reference evidence="6" key="1">
    <citation type="journal article" date="2015" name="BMC Genomics">
        <title>Genomic and transcriptomic analysis of the endophytic fungus Pestalotiopsis fici reveals its lifestyle and high potential for synthesis of natural products.</title>
        <authorList>
            <person name="Wang X."/>
            <person name="Zhang X."/>
            <person name="Liu L."/>
            <person name="Xiang M."/>
            <person name="Wang W."/>
            <person name="Sun X."/>
            <person name="Che Y."/>
            <person name="Guo L."/>
            <person name="Liu G."/>
            <person name="Guo L."/>
            <person name="Wang C."/>
            <person name="Yin W.B."/>
            <person name="Stadler M."/>
            <person name="Zhang X."/>
            <person name="Liu X."/>
        </authorList>
    </citation>
    <scope>NUCLEOTIDE SEQUENCE [LARGE SCALE GENOMIC DNA]</scope>
    <source>
        <strain evidence="6">W106-1 / CGMCC3.15140</strain>
    </source>
</reference>
<feature type="binding site" description="proximal binding residue" evidence="4">
    <location>
        <position position="367"/>
    </location>
    <ligand>
        <name>heme b</name>
        <dbReference type="ChEBI" id="CHEBI:60344"/>
    </ligand>
    <ligandPart>
        <name>Fe</name>
        <dbReference type="ChEBI" id="CHEBI:18248"/>
    </ligandPart>
</feature>
<evidence type="ECO:0000256" key="3">
    <source>
        <dbReference type="ARBA" id="ARBA00023004"/>
    </source>
</evidence>
<dbReference type="InParanoid" id="W3XP72"/>
<evidence type="ECO:0008006" key="7">
    <source>
        <dbReference type="Google" id="ProtNLM"/>
    </source>
</evidence>
<dbReference type="GeneID" id="19266699"/>
<comment type="similarity">
    <text evidence="1">Belongs to the indoleamine 2,3-dioxygenase family.</text>
</comment>
<dbReference type="GO" id="GO:0033754">
    <property type="term" value="F:indoleamine 2,3-dioxygenase activity"/>
    <property type="evidence" value="ECO:0007669"/>
    <property type="project" value="TreeGrafter"/>
</dbReference>
<dbReference type="PANTHER" id="PTHR28657">
    <property type="entry name" value="INDOLEAMINE 2,3-DIOXYGENASE"/>
    <property type="match status" value="1"/>
</dbReference>
<dbReference type="EMBL" id="KI912109">
    <property type="protein sequence ID" value="ETS87858.1"/>
    <property type="molecule type" value="Genomic_DNA"/>
</dbReference>
<dbReference type="SUPFAM" id="SSF140959">
    <property type="entry name" value="Indolic compounds 2,3-dioxygenase-like"/>
    <property type="match status" value="1"/>
</dbReference>
<dbReference type="GO" id="GO:0034354">
    <property type="term" value="P:'de novo' NAD+ biosynthetic process from L-tryptophan"/>
    <property type="evidence" value="ECO:0007669"/>
    <property type="project" value="TreeGrafter"/>
</dbReference>
<evidence type="ECO:0000256" key="1">
    <source>
        <dbReference type="ARBA" id="ARBA00007119"/>
    </source>
</evidence>
<dbReference type="PANTHER" id="PTHR28657:SF11">
    <property type="entry name" value="INDOLEAMINE 2,3-DIOXYGENASE"/>
    <property type="match status" value="1"/>
</dbReference>
<dbReference type="GO" id="GO:0046872">
    <property type="term" value="F:metal ion binding"/>
    <property type="evidence" value="ECO:0007669"/>
    <property type="project" value="UniProtKB-KW"/>
</dbReference>
<dbReference type="GO" id="GO:0019441">
    <property type="term" value="P:L-tryptophan catabolic process to kynurenine"/>
    <property type="evidence" value="ECO:0007669"/>
    <property type="project" value="InterPro"/>
</dbReference>
<evidence type="ECO:0000256" key="4">
    <source>
        <dbReference type="PIRSR" id="PIRSR600898-1"/>
    </source>
</evidence>
<dbReference type="AlphaFoldDB" id="W3XP72"/>
<dbReference type="GO" id="GO:0005737">
    <property type="term" value="C:cytoplasm"/>
    <property type="evidence" value="ECO:0007669"/>
    <property type="project" value="TreeGrafter"/>
</dbReference>
<dbReference type="GO" id="GO:0020037">
    <property type="term" value="F:heme binding"/>
    <property type="evidence" value="ECO:0007669"/>
    <property type="project" value="InterPro"/>
</dbReference>
<dbReference type="Pfam" id="PF01231">
    <property type="entry name" value="IDO"/>
    <property type="match status" value="1"/>
</dbReference>
<evidence type="ECO:0000313" key="5">
    <source>
        <dbReference type="EMBL" id="ETS87858.1"/>
    </source>
</evidence>
<dbReference type="OMA" id="YNAFYCC"/>
<dbReference type="Proteomes" id="UP000030651">
    <property type="component" value="Unassembled WGS sequence"/>
</dbReference>
<dbReference type="KEGG" id="pfy:PFICI_01686"/>